<evidence type="ECO:0000256" key="2">
    <source>
        <dbReference type="ARBA" id="ARBA00023315"/>
    </source>
</evidence>
<keyword evidence="2" id="KW-0012">Acyltransferase</keyword>
<dbReference type="SUPFAM" id="SSF55729">
    <property type="entry name" value="Acyl-CoA N-acyltransferases (Nat)"/>
    <property type="match status" value="1"/>
</dbReference>
<organism evidence="4 5">
    <name type="scientific">Paradevosia shaoguanensis</name>
    <dbReference type="NCBI Taxonomy" id="1335043"/>
    <lineage>
        <taxon>Bacteria</taxon>
        <taxon>Pseudomonadati</taxon>
        <taxon>Pseudomonadota</taxon>
        <taxon>Alphaproteobacteria</taxon>
        <taxon>Hyphomicrobiales</taxon>
        <taxon>Devosiaceae</taxon>
        <taxon>Paradevosia</taxon>
    </lineage>
</organism>
<reference evidence="4" key="1">
    <citation type="submission" date="2022-03" db="EMBL/GenBank/DDBJ databases">
        <title>The complete genome sequence of a Methyloterrigena soli.</title>
        <authorList>
            <person name="Zi Z."/>
        </authorList>
    </citation>
    <scope>NUCLEOTIDE SEQUENCE</scope>
    <source>
        <strain evidence="4">M48</strain>
    </source>
</reference>
<gene>
    <name evidence="4" type="ORF">ML536_12640</name>
</gene>
<dbReference type="PROSITE" id="PS51186">
    <property type="entry name" value="GNAT"/>
    <property type="match status" value="1"/>
</dbReference>
<evidence type="ECO:0000313" key="5">
    <source>
        <dbReference type="Proteomes" id="UP001156140"/>
    </source>
</evidence>
<dbReference type="GO" id="GO:0016747">
    <property type="term" value="F:acyltransferase activity, transferring groups other than amino-acyl groups"/>
    <property type="evidence" value="ECO:0007669"/>
    <property type="project" value="InterPro"/>
</dbReference>
<evidence type="ECO:0000259" key="3">
    <source>
        <dbReference type="PROSITE" id="PS51186"/>
    </source>
</evidence>
<dbReference type="InterPro" id="IPR000182">
    <property type="entry name" value="GNAT_dom"/>
</dbReference>
<dbReference type="InterPro" id="IPR008125">
    <property type="entry name" value="Streptothricin_AcTrfase"/>
</dbReference>
<dbReference type="AlphaFoldDB" id="A0AA41QNE9"/>
<dbReference type="Proteomes" id="UP001156140">
    <property type="component" value="Unassembled WGS sequence"/>
</dbReference>
<evidence type="ECO:0000313" key="4">
    <source>
        <dbReference type="EMBL" id="MCI0127673.1"/>
    </source>
</evidence>
<dbReference type="PANTHER" id="PTHR43877">
    <property type="entry name" value="AMINOALKYLPHOSPHONATE N-ACETYLTRANSFERASE-RELATED-RELATED"/>
    <property type="match status" value="1"/>
</dbReference>
<dbReference type="EMBL" id="JALAZD010000001">
    <property type="protein sequence ID" value="MCI0127673.1"/>
    <property type="molecule type" value="Genomic_DNA"/>
</dbReference>
<feature type="domain" description="N-acetyltransferase" evidence="3">
    <location>
        <begin position="23"/>
        <end position="167"/>
    </location>
</feature>
<dbReference type="RefSeq" id="WP_281736080.1">
    <property type="nucleotide sequence ID" value="NZ_JAKETQ010000001.1"/>
</dbReference>
<protein>
    <submittedName>
        <fullName evidence="4">GNAT family N-acetyltransferase</fullName>
    </submittedName>
</protein>
<dbReference type="Pfam" id="PF00583">
    <property type="entry name" value="Acetyltransf_1"/>
    <property type="match status" value="1"/>
</dbReference>
<name>A0AA41QNE9_9HYPH</name>
<accession>A0AA41QNE9</accession>
<dbReference type="PANTHER" id="PTHR43877:SF2">
    <property type="entry name" value="AMINOALKYLPHOSPHONATE N-ACETYLTRANSFERASE-RELATED"/>
    <property type="match status" value="1"/>
</dbReference>
<sequence length="176" mass="19013">MLQIVHLDHANLAAAAAIDASFEVSEELSVVADEAGIRLLPKAVTPYRKAYHEAGEDLRDAIGSLDQVGFVALLGDAVAGVVIVGLDWTGLGLIDCFAVDPALRRSGVGAALIDAAKTWARAQGLPGVRLETQSNNVAACRFYERQGFVLKGFDADLYRGEMPGTREIALFWYFWF</sequence>
<comment type="caution">
    <text evidence="4">The sequence shown here is derived from an EMBL/GenBank/DDBJ whole genome shotgun (WGS) entry which is preliminary data.</text>
</comment>
<keyword evidence="5" id="KW-1185">Reference proteome</keyword>
<dbReference type="InterPro" id="IPR050832">
    <property type="entry name" value="Bact_Acetyltransf"/>
</dbReference>
<dbReference type="InterPro" id="IPR016181">
    <property type="entry name" value="Acyl_CoA_acyltransferase"/>
</dbReference>
<dbReference type="Gene3D" id="3.40.630.30">
    <property type="match status" value="1"/>
</dbReference>
<keyword evidence="1" id="KW-0808">Transferase</keyword>
<proteinExistence type="predicted"/>
<dbReference type="CDD" id="cd04301">
    <property type="entry name" value="NAT_SF"/>
    <property type="match status" value="1"/>
</dbReference>
<dbReference type="PRINTS" id="PR01754">
    <property type="entry name" value="SACTRNSFRASE"/>
</dbReference>
<evidence type="ECO:0000256" key="1">
    <source>
        <dbReference type="ARBA" id="ARBA00022679"/>
    </source>
</evidence>